<gene>
    <name evidence="5" type="ORF">PCASD_13046</name>
</gene>
<accession>A0A2N5U4E8</accession>
<dbReference type="Pfam" id="PF07727">
    <property type="entry name" value="RVT_2"/>
    <property type="match status" value="2"/>
</dbReference>
<dbReference type="PANTHER" id="PTHR11439:SF467">
    <property type="entry name" value="INTEGRASE CATALYTIC DOMAIN-CONTAINING PROTEIN"/>
    <property type="match status" value="1"/>
</dbReference>
<dbReference type="PANTHER" id="PTHR11439">
    <property type="entry name" value="GAG-POL-RELATED RETROTRANSPOSON"/>
    <property type="match status" value="1"/>
</dbReference>
<reference evidence="5 6" key="1">
    <citation type="submission" date="2017-11" db="EMBL/GenBank/DDBJ databases">
        <title>De novo assembly and phasing of dikaryotic genomes from two isolates of Puccinia coronata f. sp. avenae, the causal agent of oat crown rust.</title>
        <authorList>
            <person name="Miller M.E."/>
            <person name="Zhang Y."/>
            <person name="Omidvar V."/>
            <person name="Sperschneider J."/>
            <person name="Schwessinger B."/>
            <person name="Raley C."/>
            <person name="Palmer J.M."/>
            <person name="Garnica D."/>
            <person name="Upadhyaya N."/>
            <person name="Rathjen J."/>
            <person name="Taylor J.M."/>
            <person name="Park R.F."/>
            <person name="Dodds P.N."/>
            <person name="Hirsch C.D."/>
            <person name="Kianian S.F."/>
            <person name="Figueroa M."/>
        </authorList>
    </citation>
    <scope>NUCLEOTIDE SEQUENCE [LARGE SCALE GENOMIC DNA]</scope>
    <source>
        <strain evidence="5">12SD80</strain>
    </source>
</reference>
<evidence type="ECO:0000256" key="3">
    <source>
        <dbReference type="SAM" id="MobiDB-lite"/>
    </source>
</evidence>
<dbReference type="GO" id="GO:0004190">
    <property type="term" value="F:aspartic-type endopeptidase activity"/>
    <property type="evidence" value="ECO:0007669"/>
    <property type="project" value="UniProtKB-KW"/>
</dbReference>
<comment type="caution">
    <text evidence="5">The sequence shown here is derived from an EMBL/GenBank/DDBJ whole genome shotgun (WGS) entry which is preliminary data.</text>
</comment>
<feature type="domain" description="Integrase catalytic" evidence="4">
    <location>
        <begin position="398"/>
        <end position="583"/>
    </location>
</feature>
<proteinExistence type="predicted"/>
<dbReference type="EMBL" id="PGCI01000239">
    <property type="protein sequence ID" value="PLW32624.1"/>
    <property type="molecule type" value="Genomic_DNA"/>
</dbReference>
<keyword evidence="1" id="KW-0645">Protease</keyword>
<dbReference type="InterPro" id="IPR057670">
    <property type="entry name" value="SH3_retrovirus"/>
</dbReference>
<dbReference type="GO" id="GO:0015074">
    <property type="term" value="P:DNA integration"/>
    <property type="evidence" value="ECO:0007669"/>
    <property type="project" value="InterPro"/>
</dbReference>
<dbReference type="Pfam" id="PF14223">
    <property type="entry name" value="Retrotran_gag_2"/>
    <property type="match status" value="1"/>
</dbReference>
<keyword evidence="2" id="KW-0694">RNA-binding</keyword>
<dbReference type="Gene3D" id="3.30.420.10">
    <property type="entry name" value="Ribonuclease H-like superfamily/Ribonuclease H"/>
    <property type="match status" value="1"/>
</dbReference>
<dbReference type="Pfam" id="PF22936">
    <property type="entry name" value="Pol_BBD"/>
    <property type="match status" value="1"/>
</dbReference>
<keyword evidence="1" id="KW-0064">Aspartyl protease</keyword>
<dbReference type="AlphaFoldDB" id="A0A2N5U4E8"/>
<feature type="compositionally biased region" description="Low complexity" evidence="3">
    <location>
        <begin position="691"/>
        <end position="711"/>
    </location>
</feature>
<organism evidence="5 6">
    <name type="scientific">Puccinia coronata f. sp. avenae</name>
    <dbReference type="NCBI Taxonomy" id="200324"/>
    <lineage>
        <taxon>Eukaryota</taxon>
        <taxon>Fungi</taxon>
        <taxon>Dikarya</taxon>
        <taxon>Basidiomycota</taxon>
        <taxon>Pucciniomycotina</taxon>
        <taxon>Pucciniomycetes</taxon>
        <taxon>Pucciniales</taxon>
        <taxon>Pucciniaceae</taxon>
        <taxon>Puccinia</taxon>
    </lineage>
</organism>
<dbReference type="InterPro" id="IPR012337">
    <property type="entry name" value="RNaseH-like_sf"/>
</dbReference>
<keyword evidence="1" id="KW-0378">Hydrolase</keyword>
<dbReference type="InterPro" id="IPR013103">
    <property type="entry name" value="RVT_2"/>
</dbReference>
<dbReference type="InterPro" id="IPR054722">
    <property type="entry name" value="PolX-like_BBD"/>
</dbReference>
<protein>
    <recommendedName>
        <fullName evidence="4">Integrase catalytic domain-containing protein</fullName>
    </recommendedName>
</protein>
<evidence type="ECO:0000256" key="1">
    <source>
        <dbReference type="ARBA" id="ARBA00022750"/>
    </source>
</evidence>
<name>A0A2N5U4E8_9BASI</name>
<sequence>MADNEGALSKVNIPCLDDKNYLHWLMRIKAHLRHTGLLKYILEPPAPLTGAAADAVAKKHAETVDILMNFMSKTAFESVTTPDNEDSPHGIWSQIVSRYASTSSNNKGRVWLKFMRYKYRGNLSEFITDMHKMLIEIALVKLGVPDNILCFSILSKLSEDLWNVVDNIIMNKVIIESPNATLTKLQELVHLEESRKKKTQQSTTTIKSEEQSDAASALMHESKKGKRRDRKDGPICKNGKHKPAVTSHTLETCWEVHPDQRKQFMLRFNRGGGSGKKPAAQLVEADDGHGSKASLFLTEAKSGHSNFLSATAIGTVTLTNHQGEKFLLDNVLLVPLLNRSLISIPQLFEKLFVVKKFDNNEVKVEVDGKFELLGSVKNNLLELHSSHFDEIQSDSSCYQSSPENPNWHARLGHPNQKYLKHLKLESHVEECSICKKCKLQALPFSSKFKAVTEVLEAVHMDLVGPFPVQSMAGSLYFLTLVDHQSGFLSPTVGGEFINEKFKEFCAIEGISHHVKPAYTPQNNGMAERANQAILTKARCLLVQSKLPKMFWADAINTATQLSNLTPSSTRRMKIPYKIWTGQKANLEALRPFGCRTYSLIPKERRDFKLDPTAEKGIMVGYENDFSTYRVYKTDEKRIVRSCNIKFDEDSFPGLKDVREENPNQDIFKTANHRSTSEETPTPVSESAISPSDHPSVDANSSSSASKAPKNISSQISQDNILSVDRRVNSIIVYLTENVESNTPKTYIQAINSPDSSFWKKAIQKELSNMYDHDVWAIVRKTGDQSRINCTWVFKVKKDQLNVPIEYKARLCAKGFQQKKGTDYGEKFAPTGKIVSLRMLILFALKNNLKFHQIDIKSAFLNATLQEELYLNPPQGVDIPADHVLKLNKAICDAEPCVFWRKGTFLYLHVDDLAIFSKKPEDFKDEVRACFQIKDLGESSLLLGMNVIQENDSVTLTQRHYIDTQLERFHCQDLFLESTPMKPKGHLIAATSEEKVNHIKSGNNFRALVGALNYLSTTTRPDITFAVSSLSQYLNAPGTNHWDAGIQVLRYLKGTQDVGLKLSRNPVTPDSLVGYADADWASCPESRQSVSGNLILLNGNVILWKSKKQPTLSLSSTEAEYKSIGDITKEIMWIKTLLKKIFNIKLKDPTPIFEDNQGAIALAKNESNHPNFKTKHMSLRHHFICHEIKIKSIILKFVLTHLMLANFLTKAVGKISNKRALRNLNFLCPTPVRP</sequence>
<dbReference type="InterPro" id="IPR001584">
    <property type="entry name" value="Integrase_cat-core"/>
</dbReference>
<evidence type="ECO:0000313" key="5">
    <source>
        <dbReference type="EMBL" id="PLW32624.1"/>
    </source>
</evidence>
<feature type="region of interest" description="Disordered" evidence="3">
    <location>
        <begin position="652"/>
        <end position="711"/>
    </location>
</feature>
<dbReference type="CDD" id="cd09272">
    <property type="entry name" value="RNase_HI_RT_Ty1"/>
    <property type="match status" value="1"/>
</dbReference>
<dbReference type="SUPFAM" id="SSF56672">
    <property type="entry name" value="DNA/RNA polymerases"/>
    <property type="match status" value="1"/>
</dbReference>
<dbReference type="Pfam" id="PF25597">
    <property type="entry name" value="SH3_retrovirus"/>
    <property type="match status" value="1"/>
</dbReference>
<dbReference type="PROSITE" id="PS50994">
    <property type="entry name" value="INTEGRASE"/>
    <property type="match status" value="1"/>
</dbReference>
<dbReference type="InterPro" id="IPR036397">
    <property type="entry name" value="RNaseH_sf"/>
</dbReference>
<evidence type="ECO:0000313" key="6">
    <source>
        <dbReference type="Proteomes" id="UP000235392"/>
    </source>
</evidence>
<evidence type="ECO:0000256" key="2">
    <source>
        <dbReference type="ARBA" id="ARBA00022884"/>
    </source>
</evidence>
<dbReference type="GO" id="GO:0005634">
    <property type="term" value="C:nucleus"/>
    <property type="evidence" value="ECO:0007669"/>
    <property type="project" value="UniProtKB-ARBA"/>
</dbReference>
<dbReference type="Proteomes" id="UP000235392">
    <property type="component" value="Unassembled WGS sequence"/>
</dbReference>
<feature type="compositionally biased region" description="Polar residues" evidence="3">
    <location>
        <begin position="677"/>
        <end position="689"/>
    </location>
</feature>
<dbReference type="GO" id="GO:0003723">
    <property type="term" value="F:RNA binding"/>
    <property type="evidence" value="ECO:0007669"/>
    <property type="project" value="UniProtKB-KW"/>
</dbReference>
<feature type="region of interest" description="Disordered" evidence="3">
    <location>
        <begin position="192"/>
        <end position="242"/>
    </location>
</feature>
<dbReference type="SUPFAM" id="SSF53098">
    <property type="entry name" value="Ribonuclease H-like"/>
    <property type="match status" value="1"/>
</dbReference>
<dbReference type="InterPro" id="IPR043502">
    <property type="entry name" value="DNA/RNA_pol_sf"/>
</dbReference>
<evidence type="ECO:0000259" key="4">
    <source>
        <dbReference type="PROSITE" id="PS50994"/>
    </source>
</evidence>